<dbReference type="InterPro" id="IPR000719">
    <property type="entry name" value="Prot_kinase_dom"/>
</dbReference>
<protein>
    <recommendedName>
        <fullName evidence="2">Protein kinase domain-containing protein</fullName>
    </recommendedName>
</protein>
<reference evidence="3 4" key="1">
    <citation type="journal article" date="2018" name="PLoS Genet.">
        <title>Population sequencing reveals clonal diversity and ancestral inbreeding in the grapevine cultivar Chardonnay.</title>
        <authorList>
            <person name="Roach M.J."/>
            <person name="Johnson D.L."/>
            <person name="Bohlmann J."/>
            <person name="van Vuuren H.J."/>
            <person name="Jones S.J."/>
            <person name="Pretorius I.S."/>
            <person name="Schmidt S.A."/>
            <person name="Borneman A.R."/>
        </authorList>
    </citation>
    <scope>NUCLEOTIDE SEQUENCE [LARGE SCALE GENOMIC DNA]</scope>
    <source>
        <strain evidence="4">cv. Chardonnay</strain>
        <tissue evidence="3">Leaf</tissue>
    </source>
</reference>
<sequence length="267" mass="29921">MEDMIVKLGVIGQGTYGKVHMAVYRDSDQKLAVKSSVSSQSSSLRREEAIFQYLGACPDIVNLTGLMKKRRGKLWEFEARHYARMIIRGCTMIEMVTGERVWGKKTANEIFDHVVIKRETPQIPEYLSECSKIGRVRYDPAESYPPRSGLRRVRYQIPRLDLNRLDSDESTDIPKARLKNPPLPESIIFIFGAVPGGRRRRGQTSSWCCCVGVVAVLGKKKKIEAKRGVAGEEEETEGRGLGQPGQGVRAAWAGGMTVGNKLIYEFI</sequence>
<feature type="domain" description="Protein kinase" evidence="2">
    <location>
        <begin position="5"/>
        <end position="189"/>
    </location>
</feature>
<dbReference type="GO" id="GO:0004672">
    <property type="term" value="F:protein kinase activity"/>
    <property type="evidence" value="ECO:0007669"/>
    <property type="project" value="InterPro"/>
</dbReference>
<evidence type="ECO:0000313" key="3">
    <source>
        <dbReference type="EMBL" id="RVW76000.1"/>
    </source>
</evidence>
<dbReference type="Proteomes" id="UP000288805">
    <property type="component" value="Unassembled WGS sequence"/>
</dbReference>
<proteinExistence type="predicted"/>
<organism evidence="3 4">
    <name type="scientific">Vitis vinifera</name>
    <name type="common">Grape</name>
    <dbReference type="NCBI Taxonomy" id="29760"/>
    <lineage>
        <taxon>Eukaryota</taxon>
        <taxon>Viridiplantae</taxon>
        <taxon>Streptophyta</taxon>
        <taxon>Embryophyta</taxon>
        <taxon>Tracheophyta</taxon>
        <taxon>Spermatophyta</taxon>
        <taxon>Magnoliopsida</taxon>
        <taxon>eudicotyledons</taxon>
        <taxon>Gunneridae</taxon>
        <taxon>Pentapetalae</taxon>
        <taxon>rosids</taxon>
        <taxon>Vitales</taxon>
        <taxon>Vitaceae</taxon>
        <taxon>Viteae</taxon>
        <taxon>Vitis</taxon>
    </lineage>
</organism>
<name>A0A438GUX8_VITVI</name>
<dbReference type="InterPro" id="IPR011009">
    <property type="entry name" value="Kinase-like_dom_sf"/>
</dbReference>
<gene>
    <name evidence="3" type="ORF">CK203_052803</name>
</gene>
<evidence type="ECO:0000259" key="2">
    <source>
        <dbReference type="SMART" id="SM00220"/>
    </source>
</evidence>
<dbReference type="GO" id="GO:0005524">
    <property type="term" value="F:ATP binding"/>
    <property type="evidence" value="ECO:0007669"/>
    <property type="project" value="InterPro"/>
</dbReference>
<feature type="region of interest" description="Disordered" evidence="1">
    <location>
        <begin position="226"/>
        <end position="245"/>
    </location>
</feature>
<evidence type="ECO:0000256" key="1">
    <source>
        <dbReference type="SAM" id="MobiDB-lite"/>
    </source>
</evidence>
<dbReference type="PANTHER" id="PTHR48011">
    <property type="entry name" value="CCR4-NOT TRANSCRIPTIONAL COMPLEX SUBUNIT CAF120-RELATED"/>
    <property type="match status" value="1"/>
</dbReference>
<dbReference type="EMBL" id="QGNW01000337">
    <property type="protein sequence ID" value="RVW76000.1"/>
    <property type="molecule type" value="Genomic_DNA"/>
</dbReference>
<comment type="caution">
    <text evidence="3">The sequence shown here is derived from an EMBL/GenBank/DDBJ whole genome shotgun (WGS) entry which is preliminary data.</text>
</comment>
<dbReference type="SMART" id="SM00220">
    <property type="entry name" value="S_TKc"/>
    <property type="match status" value="1"/>
</dbReference>
<dbReference type="InterPro" id="IPR052751">
    <property type="entry name" value="Plant_MAPKKK"/>
</dbReference>
<dbReference type="PANTHER" id="PTHR48011:SF18">
    <property type="entry name" value="MITOGEN-ACTIVATED PROTEIN KINASE KINASE KINASE 19-RELATED"/>
    <property type="match status" value="1"/>
</dbReference>
<evidence type="ECO:0000313" key="4">
    <source>
        <dbReference type="Proteomes" id="UP000288805"/>
    </source>
</evidence>
<accession>A0A438GUX8</accession>
<dbReference type="Gene3D" id="3.30.200.20">
    <property type="entry name" value="Phosphorylase Kinase, domain 1"/>
    <property type="match status" value="1"/>
</dbReference>
<dbReference type="AlphaFoldDB" id="A0A438GUX8"/>
<dbReference type="SUPFAM" id="SSF56112">
    <property type="entry name" value="Protein kinase-like (PK-like)"/>
    <property type="match status" value="1"/>
</dbReference>